<evidence type="ECO:0000313" key="3">
    <source>
        <dbReference type="EMBL" id="KIK80420.1"/>
    </source>
</evidence>
<name>A0A0D0DNY3_9AGAM</name>
<sequence>MDPKPLKRHLFPVPLPPAKRQHGARPYSSKCIITFDSALYDELILFIFTFLNSRDLCAIQATNRNCSRLSCDHQLWKTLFVRDFGKARLRGGRGFYNRADGRLVRPLPSRASVPADESLDWKWMYRISSNWRNGRCAVESLSDSAPIVVPPTADEGALLARHRFHVLLAGTLIISASSEASHHPIIFLRTRGDILLTLKCRSSVFTRPVNISTIAIDQSPPLSRTSKQHSFVRFASFLSTGEFSIYEYDSFISTPLTSPKLTYTPSSHHRSHVMQAAYHHPLLVTLSHEFTLTLYDLSGDSVTPAQSLNSFTSYPPTSLVLSAIPSSTSYKLILAYAIPVHPFHWSVGVTELIISSLGSVTSSPTLFSGAGPVLPSLGSFTVTRTRSVRAFDVPQGWIDDQRLEAMRAQWGRKVKQVADIQTDGKWIVLGPGDFHEPSPCSSHDEGSSSDSSDSLSSSSYVSPPGHTSTQLQLYRLHMPASSSSHAPKLTFVRTLHGPLGAISALSLADGRCVSLGVNGSIWVWDLEAGEGTEVAGPVKGFKEPRGRGTVVFDERHIVSSRINGIEERRFDI</sequence>
<dbReference type="AlphaFoldDB" id="A0A0D0DNY3"/>
<dbReference type="OrthoDB" id="3219396at2759"/>
<reference evidence="4" key="2">
    <citation type="submission" date="2015-01" db="EMBL/GenBank/DDBJ databases">
        <title>Evolutionary Origins and Diversification of the Mycorrhizal Mutualists.</title>
        <authorList>
            <consortium name="DOE Joint Genome Institute"/>
            <consortium name="Mycorrhizal Genomics Consortium"/>
            <person name="Kohler A."/>
            <person name="Kuo A."/>
            <person name="Nagy L.G."/>
            <person name="Floudas D."/>
            <person name="Copeland A."/>
            <person name="Barry K.W."/>
            <person name="Cichocki N."/>
            <person name="Veneault-Fourrey C."/>
            <person name="LaButti K."/>
            <person name="Lindquist E.A."/>
            <person name="Lipzen A."/>
            <person name="Lundell T."/>
            <person name="Morin E."/>
            <person name="Murat C."/>
            <person name="Riley R."/>
            <person name="Ohm R."/>
            <person name="Sun H."/>
            <person name="Tunlid A."/>
            <person name="Henrissat B."/>
            <person name="Grigoriev I.V."/>
            <person name="Hibbett D.S."/>
            <person name="Martin F."/>
        </authorList>
    </citation>
    <scope>NUCLEOTIDE SEQUENCE [LARGE SCALE GENOMIC DNA]</scope>
    <source>
        <strain evidence="4">Ve08.2h10</strain>
    </source>
</reference>
<dbReference type="Pfam" id="PF12937">
    <property type="entry name" value="F-box-like"/>
    <property type="match status" value="1"/>
</dbReference>
<protein>
    <recommendedName>
        <fullName evidence="2">F-box domain-containing protein</fullName>
    </recommendedName>
</protein>
<dbReference type="InterPro" id="IPR001680">
    <property type="entry name" value="WD40_rpt"/>
</dbReference>
<keyword evidence="4" id="KW-1185">Reference proteome</keyword>
<dbReference type="Proteomes" id="UP000054538">
    <property type="component" value="Unassembled WGS sequence"/>
</dbReference>
<dbReference type="EMBL" id="KN826025">
    <property type="protein sequence ID" value="KIK80420.1"/>
    <property type="molecule type" value="Genomic_DNA"/>
</dbReference>
<dbReference type="InParanoid" id="A0A0D0DNY3"/>
<feature type="compositionally biased region" description="Low complexity" evidence="1">
    <location>
        <begin position="448"/>
        <end position="464"/>
    </location>
</feature>
<feature type="region of interest" description="Disordered" evidence="1">
    <location>
        <begin position="437"/>
        <end position="467"/>
    </location>
</feature>
<evidence type="ECO:0000313" key="4">
    <source>
        <dbReference type="Proteomes" id="UP000054538"/>
    </source>
</evidence>
<dbReference type="STRING" id="930991.A0A0D0DNY3"/>
<dbReference type="SMART" id="SM00320">
    <property type="entry name" value="WD40"/>
    <property type="match status" value="2"/>
</dbReference>
<accession>A0A0D0DNY3</accession>
<dbReference type="InterPro" id="IPR036047">
    <property type="entry name" value="F-box-like_dom_sf"/>
</dbReference>
<dbReference type="InterPro" id="IPR036322">
    <property type="entry name" value="WD40_repeat_dom_sf"/>
</dbReference>
<evidence type="ECO:0000256" key="1">
    <source>
        <dbReference type="SAM" id="MobiDB-lite"/>
    </source>
</evidence>
<dbReference type="HOGENOM" id="CLU_020801_1_0_1"/>
<organism evidence="3 4">
    <name type="scientific">Paxillus rubicundulus Ve08.2h10</name>
    <dbReference type="NCBI Taxonomy" id="930991"/>
    <lineage>
        <taxon>Eukaryota</taxon>
        <taxon>Fungi</taxon>
        <taxon>Dikarya</taxon>
        <taxon>Basidiomycota</taxon>
        <taxon>Agaricomycotina</taxon>
        <taxon>Agaricomycetes</taxon>
        <taxon>Agaricomycetidae</taxon>
        <taxon>Boletales</taxon>
        <taxon>Paxilineae</taxon>
        <taxon>Paxillaceae</taxon>
        <taxon>Paxillus</taxon>
    </lineage>
</organism>
<dbReference type="SUPFAM" id="SSF50978">
    <property type="entry name" value="WD40 repeat-like"/>
    <property type="match status" value="1"/>
</dbReference>
<proteinExistence type="predicted"/>
<dbReference type="InterPro" id="IPR001810">
    <property type="entry name" value="F-box_dom"/>
</dbReference>
<dbReference type="Gene3D" id="2.130.10.10">
    <property type="entry name" value="YVTN repeat-like/Quinoprotein amine dehydrogenase"/>
    <property type="match status" value="1"/>
</dbReference>
<evidence type="ECO:0000259" key="2">
    <source>
        <dbReference type="Pfam" id="PF12937"/>
    </source>
</evidence>
<feature type="domain" description="F-box" evidence="2">
    <location>
        <begin position="41"/>
        <end position="81"/>
    </location>
</feature>
<gene>
    <name evidence="3" type="ORF">PAXRUDRAFT_15808</name>
</gene>
<dbReference type="InterPro" id="IPR015943">
    <property type="entry name" value="WD40/YVTN_repeat-like_dom_sf"/>
</dbReference>
<dbReference type="Gene3D" id="1.20.1280.50">
    <property type="match status" value="1"/>
</dbReference>
<dbReference type="SUPFAM" id="SSF81383">
    <property type="entry name" value="F-box domain"/>
    <property type="match status" value="1"/>
</dbReference>
<reference evidence="3 4" key="1">
    <citation type="submission" date="2014-04" db="EMBL/GenBank/DDBJ databases">
        <authorList>
            <consortium name="DOE Joint Genome Institute"/>
            <person name="Kuo A."/>
            <person name="Kohler A."/>
            <person name="Jargeat P."/>
            <person name="Nagy L.G."/>
            <person name="Floudas D."/>
            <person name="Copeland A."/>
            <person name="Barry K.W."/>
            <person name="Cichocki N."/>
            <person name="Veneault-Fourrey C."/>
            <person name="LaButti K."/>
            <person name="Lindquist E.A."/>
            <person name="Lipzen A."/>
            <person name="Lundell T."/>
            <person name="Morin E."/>
            <person name="Murat C."/>
            <person name="Sun H."/>
            <person name="Tunlid A."/>
            <person name="Henrissat B."/>
            <person name="Grigoriev I.V."/>
            <person name="Hibbett D.S."/>
            <person name="Martin F."/>
            <person name="Nordberg H.P."/>
            <person name="Cantor M.N."/>
            <person name="Hua S.X."/>
        </authorList>
    </citation>
    <scope>NUCLEOTIDE SEQUENCE [LARGE SCALE GENOMIC DNA]</scope>
    <source>
        <strain evidence="3 4">Ve08.2h10</strain>
    </source>
</reference>